<feature type="chain" id="PRO_5026298471" description="Secreted protein" evidence="1">
    <location>
        <begin position="25"/>
        <end position="96"/>
    </location>
</feature>
<keyword evidence="3" id="KW-1185">Reference proteome</keyword>
<dbReference type="AlphaFoldDB" id="A0A6G1I8M7"/>
<keyword evidence="1" id="KW-0732">Signal</keyword>
<evidence type="ECO:0008006" key="4">
    <source>
        <dbReference type="Google" id="ProtNLM"/>
    </source>
</evidence>
<dbReference type="EMBL" id="ML996688">
    <property type="protein sequence ID" value="KAF2404534.1"/>
    <property type="molecule type" value="Genomic_DNA"/>
</dbReference>
<name>A0A6G1I8M7_9PEZI</name>
<sequence length="96" mass="9825">MAGFGGWMCAFGCACARGIHPASASLTGVSVEGDAGLGGAGELRRRKLLYMWEAFTNTATSTSVVRGGSDCSASTSFVLASTGSSSLHMIAESQRR</sequence>
<evidence type="ECO:0000256" key="1">
    <source>
        <dbReference type="SAM" id="SignalP"/>
    </source>
</evidence>
<dbReference type="Proteomes" id="UP000799640">
    <property type="component" value="Unassembled WGS sequence"/>
</dbReference>
<reference evidence="2" key="1">
    <citation type="journal article" date="2020" name="Stud. Mycol.">
        <title>101 Dothideomycetes genomes: a test case for predicting lifestyles and emergence of pathogens.</title>
        <authorList>
            <person name="Haridas S."/>
            <person name="Albert R."/>
            <person name="Binder M."/>
            <person name="Bloem J."/>
            <person name="Labutti K."/>
            <person name="Salamov A."/>
            <person name="Andreopoulos B."/>
            <person name="Baker S."/>
            <person name="Barry K."/>
            <person name="Bills G."/>
            <person name="Bluhm B."/>
            <person name="Cannon C."/>
            <person name="Castanera R."/>
            <person name="Culley D."/>
            <person name="Daum C."/>
            <person name="Ezra D."/>
            <person name="Gonzalez J."/>
            <person name="Henrissat B."/>
            <person name="Kuo A."/>
            <person name="Liang C."/>
            <person name="Lipzen A."/>
            <person name="Lutzoni F."/>
            <person name="Magnuson J."/>
            <person name="Mondo S."/>
            <person name="Nolan M."/>
            <person name="Ohm R."/>
            <person name="Pangilinan J."/>
            <person name="Park H.-J."/>
            <person name="Ramirez L."/>
            <person name="Alfaro M."/>
            <person name="Sun H."/>
            <person name="Tritt A."/>
            <person name="Yoshinaga Y."/>
            <person name="Zwiers L.-H."/>
            <person name="Turgeon B."/>
            <person name="Goodwin S."/>
            <person name="Spatafora J."/>
            <person name="Crous P."/>
            <person name="Grigoriev I."/>
        </authorList>
    </citation>
    <scope>NUCLEOTIDE SEQUENCE</scope>
    <source>
        <strain evidence="2">CBS 262.69</strain>
    </source>
</reference>
<protein>
    <recommendedName>
        <fullName evidence="4">Secreted protein</fullName>
    </recommendedName>
</protein>
<accession>A0A6G1I8M7</accession>
<evidence type="ECO:0000313" key="3">
    <source>
        <dbReference type="Proteomes" id="UP000799640"/>
    </source>
</evidence>
<organism evidence="2 3">
    <name type="scientific">Trichodelitschia bisporula</name>
    <dbReference type="NCBI Taxonomy" id="703511"/>
    <lineage>
        <taxon>Eukaryota</taxon>
        <taxon>Fungi</taxon>
        <taxon>Dikarya</taxon>
        <taxon>Ascomycota</taxon>
        <taxon>Pezizomycotina</taxon>
        <taxon>Dothideomycetes</taxon>
        <taxon>Dothideomycetes incertae sedis</taxon>
        <taxon>Phaeotrichales</taxon>
        <taxon>Phaeotrichaceae</taxon>
        <taxon>Trichodelitschia</taxon>
    </lineage>
</organism>
<feature type="signal peptide" evidence="1">
    <location>
        <begin position="1"/>
        <end position="24"/>
    </location>
</feature>
<evidence type="ECO:0000313" key="2">
    <source>
        <dbReference type="EMBL" id="KAF2404534.1"/>
    </source>
</evidence>
<gene>
    <name evidence="2" type="ORF">EJ06DRAFT_208204</name>
</gene>
<proteinExistence type="predicted"/>